<sequence>MTKSFPLSHPSHRTKELTEVTLSQDSYRLPEGMKRIGYDADSGRYYFRDRDGSTWVGEEGVEVGEMTRGSSLSLFLKRQKSLMVNALVTVSSLPASVVQRPEDDVEAAPRPRGNGYQLLSGDHTRPMATTTAPFSHPSPYRTLFPFFLLIAVILLLIWRVVLSPSLFSPTKPKVCPEGTRSYYVQPGESCWDLATASGWEYERFKEVNTKVECEPLMPGTSVCLPVRKELVGWKAVEKISGDGEAKGSRRRRGSLRL</sequence>
<evidence type="ECO:0000313" key="5">
    <source>
        <dbReference type="Proteomes" id="UP000001194"/>
    </source>
</evidence>
<dbReference type="AlphaFoldDB" id="B0CNZ6"/>
<evidence type="ECO:0000259" key="3">
    <source>
        <dbReference type="PROSITE" id="PS51782"/>
    </source>
</evidence>
<dbReference type="InterPro" id="IPR018392">
    <property type="entry name" value="LysM"/>
</dbReference>
<gene>
    <name evidence="4" type="ORF">LACBIDRAFT_301644</name>
</gene>
<dbReference type="Gene3D" id="3.10.350.10">
    <property type="entry name" value="LysM domain"/>
    <property type="match status" value="1"/>
</dbReference>
<dbReference type="STRING" id="486041.B0CNZ6"/>
<keyword evidence="2" id="KW-1133">Transmembrane helix</keyword>
<reference evidence="4 5" key="1">
    <citation type="journal article" date="2008" name="Nature">
        <title>The genome of Laccaria bicolor provides insights into mycorrhizal symbiosis.</title>
        <authorList>
            <person name="Martin F."/>
            <person name="Aerts A."/>
            <person name="Ahren D."/>
            <person name="Brun A."/>
            <person name="Danchin E.G.J."/>
            <person name="Duchaussoy F."/>
            <person name="Gibon J."/>
            <person name="Kohler A."/>
            <person name="Lindquist E."/>
            <person name="Pereda V."/>
            <person name="Salamov A."/>
            <person name="Shapiro H.J."/>
            <person name="Wuyts J."/>
            <person name="Blaudez D."/>
            <person name="Buee M."/>
            <person name="Brokstein P."/>
            <person name="Canbaeck B."/>
            <person name="Cohen D."/>
            <person name="Courty P.E."/>
            <person name="Coutinho P.M."/>
            <person name="Delaruelle C."/>
            <person name="Detter J.C."/>
            <person name="Deveau A."/>
            <person name="DiFazio S."/>
            <person name="Duplessis S."/>
            <person name="Fraissinet-Tachet L."/>
            <person name="Lucic E."/>
            <person name="Frey-Klett P."/>
            <person name="Fourrey C."/>
            <person name="Feussner I."/>
            <person name="Gay G."/>
            <person name="Grimwood J."/>
            <person name="Hoegger P.J."/>
            <person name="Jain P."/>
            <person name="Kilaru S."/>
            <person name="Labbe J."/>
            <person name="Lin Y.C."/>
            <person name="Legue V."/>
            <person name="Le Tacon F."/>
            <person name="Marmeisse R."/>
            <person name="Melayah D."/>
            <person name="Montanini B."/>
            <person name="Muratet M."/>
            <person name="Nehls U."/>
            <person name="Niculita-Hirzel H."/>
            <person name="Oudot-Le Secq M.P."/>
            <person name="Peter M."/>
            <person name="Quesneville H."/>
            <person name="Rajashekar B."/>
            <person name="Reich M."/>
            <person name="Rouhier N."/>
            <person name="Schmutz J."/>
            <person name="Yin T."/>
            <person name="Chalot M."/>
            <person name="Henrissat B."/>
            <person name="Kuees U."/>
            <person name="Lucas S."/>
            <person name="Van de Peer Y."/>
            <person name="Podila G.K."/>
            <person name="Polle A."/>
            <person name="Pukkila P.J."/>
            <person name="Richardson P.M."/>
            <person name="Rouze P."/>
            <person name="Sanders I.R."/>
            <person name="Stajich J.E."/>
            <person name="Tunlid A."/>
            <person name="Tuskan G."/>
            <person name="Grigoriev I.V."/>
        </authorList>
    </citation>
    <scope>NUCLEOTIDE SEQUENCE [LARGE SCALE GENOMIC DNA]</scope>
    <source>
        <strain evidence="5">S238N-H82 / ATCC MYA-4686</strain>
    </source>
</reference>
<keyword evidence="2" id="KW-0472">Membrane</keyword>
<accession>B0CNZ6</accession>
<dbReference type="KEGG" id="lbc:LACBIDRAFT_301644"/>
<feature type="region of interest" description="Disordered" evidence="1">
    <location>
        <begin position="101"/>
        <end position="122"/>
    </location>
</feature>
<evidence type="ECO:0000313" key="4">
    <source>
        <dbReference type="EMBL" id="EDR15383.1"/>
    </source>
</evidence>
<keyword evidence="5" id="KW-1185">Reference proteome</keyword>
<dbReference type="SUPFAM" id="SSF54106">
    <property type="entry name" value="LysM domain"/>
    <property type="match status" value="1"/>
</dbReference>
<dbReference type="RefSeq" id="XP_001873591.1">
    <property type="nucleotide sequence ID" value="XM_001873556.1"/>
</dbReference>
<dbReference type="Pfam" id="PF01476">
    <property type="entry name" value="LysM"/>
    <property type="match status" value="1"/>
</dbReference>
<feature type="domain" description="LysM" evidence="3">
    <location>
        <begin position="180"/>
        <end position="224"/>
    </location>
</feature>
<protein>
    <submittedName>
        <fullName evidence="4">Peptidoglycan-binding LysM domain protein</fullName>
    </submittedName>
</protein>
<dbReference type="EMBL" id="DS547091">
    <property type="protein sequence ID" value="EDR15383.1"/>
    <property type="molecule type" value="Genomic_DNA"/>
</dbReference>
<keyword evidence="2" id="KW-0812">Transmembrane</keyword>
<dbReference type="GeneID" id="6069930"/>
<dbReference type="InParanoid" id="B0CNZ6"/>
<organism evidence="5">
    <name type="scientific">Laccaria bicolor (strain S238N-H82 / ATCC MYA-4686)</name>
    <name type="common">Bicoloured deceiver</name>
    <name type="synonym">Laccaria laccata var. bicolor</name>
    <dbReference type="NCBI Taxonomy" id="486041"/>
    <lineage>
        <taxon>Eukaryota</taxon>
        <taxon>Fungi</taxon>
        <taxon>Dikarya</taxon>
        <taxon>Basidiomycota</taxon>
        <taxon>Agaricomycotina</taxon>
        <taxon>Agaricomycetes</taxon>
        <taxon>Agaricomycetidae</taxon>
        <taxon>Agaricales</taxon>
        <taxon>Agaricineae</taxon>
        <taxon>Hydnangiaceae</taxon>
        <taxon>Laccaria</taxon>
    </lineage>
</organism>
<dbReference type="InterPro" id="IPR036779">
    <property type="entry name" value="LysM_dom_sf"/>
</dbReference>
<dbReference type="Proteomes" id="UP000001194">
    <property type="component" value="Unassembled WGS sequence"/>
</dbReference>
<proteinExistence type="predicted"/>
<evidence type="ECO:0000256" key="1">
    <source>
        <dbReference type="SAM" id="MobiDB-lite"/>
    </source>
</evidence>
<dbReference type="PROSITE" id="PS51782">
    <property type="entry name" value="LYSM"/>
    <property type="match status" value="1"/>
</dbReference>
<dbReference type="SMART" id="SM00257">
    <property type="entry name" value="LysM"/>
    <property type="match status" value="1"/>
</dbReference>
<evidence type="ECO:0000256" key="2">
    <source>
        <dbReference type="SAM" id="Phobius"/>
    </source>
</evidence>
<dbReference type="HOGENOM" id="CLU_090055_0_0_1"/>
<feature type="transmembrane region" description="Helical" evidence="2">
    <location>
        <begin position="143"/>
        <end position="162"/>
    </location>
</feature>
<dbReference type="OrthoDB" id="2107166at2759"/>
<name>B0CNZ6_LACBS</name>
<dbReference type="CDD" id="cd00118">
    <property type="entry name" value="LysM"/>
    <property type="match status" value="1"/>
</dbReference>